<evidence type="ECO:0000256" key="8">
    <source>
        <dbReference type="HAMAP-Rule" id="MF_01521"/>
    </source>
</evidence>
<evidence type="ECO:0000256" key="7">
    <source>
        <dbReference type="ARBA" id="ARBA00023211"/>
    </source>
</evidence>
<dbReference type="PANTHER" id="PTHR35529:SF1">
    <property type="entry name" value="MANGANESE EFFLUX PUMP MNTP-RELATED"/>
    <property type="match status" value="1"/>
</dbReference>
<dbReference type="Pfam" id="PF02659">
    <property type="entry name" value="Mntp"/>
    <property type="match status" value="1"/>
</dbReference>
<keyword evidence="3 8" id="KW-0812">Transmembrane</keyword>
<dbReference type="EMBL" id="FQXM01000009">
    <property type="protein sequence ID" value="SHH66932.1"/>
    <property type="molecule type" value="Genomic_DNA"/>
</dbReference>
<feature type="transmembrane region" description="Helical" evidence="8">
    <location>
        <begin position="6"/>
        <end position="24"/>
    </location>
</feature>
<sequence length="183" mass="20329">MSIYSLFIIALALSLDAFGVMLCIGLNRSLPLKNKFVFISSFGFFQFLFSYIGAYAGSFFNEYVVSVPTIVGGIIIAIVGILMIKEGLEHDECKVFNDSKMYYILGISVSIDAAVIGFTILNNITVHSYILLETIFIGIITLIMCTFALLLSKYLRTIDLIAKYADYLGGVILILFGLKMIFF</sequence>
<evidence type="ECO:0000256" key="2">
    <source>
        <dbReference type="ARBA" id="ARBA00022475"/>
    </source>
</evidence>
<dbReference type="PANTHER" id="PTHR35529">
    <property type="entry name" value="MANGANESE EFFLUX PUMP MNTP-RELATED"/>
    <property type="match status" value="1"/>
</dbReference>
<evidence type="ECO:0000313" key="10">
    <source>
        <dbReference type="Proteomes" id="UP000184447"/>
    </source>
</evidence>
<comment type="function">
    <text evidence="8">Probably functions as a manganese efflux pump.</text>
</comment>
<evidence type="ECO:0000256" key="1">
    <source>
        <dbReference type="ARBA" id="ARBA00022448"/>
    </source>
</evidence>
<keyword evidence="6 8" id="KW-0472">Membrane</keyword>
<dbReference type="RefSeq" id="WP_073338224.1">
    <property type="nucleotide sequence ID" value="NZ_FQXM01000009.1"/>
</dbReference>
<gene>
    <name evidence="8" type="primary">mntP</name>
    <name evidence="9" type="ORF">SAMN02745207_01926</name>
</gene>
<reference evidence="9 10" key="1">
    <citation type="submission" date="2016-11" db="EMBL/GenBank/DDBJ databases">
        <authorList>
            <person name="Jaros S."/>
            <person name="Januszkiewicz K."/>
            <person name="Wedrychowicz H."/>
        </authorList>
    </citation>
    <scope>NUCLEOTIDE SEQUENCE [LARGE SCALE GENOMIC DNA]</scope>
    <source>
        <strain evidence="9 10">DSM 8605</strain>
    </source>
</reference>
<feature type="transmembrane region" description="Helical" evidence="8">
    <location>
        <begin position="63"/>
        <end position="82"/>
    </location>
</feature>
<organism evidence="9 10">
    <name type="scientific">Clostridium grantii DSM 8605</name>
    <dbReference type="NCBI Taxonomy" id="1121316"/>
    <lineage>
        <taxon>Bacteria</taxon>
        <taxon>Bacillati</taxon>
        <taxon>Bacillota</taxon>
        <taxon>Clostridia</taxon>
        <taxon>Eubacteriales</taxon>
        <taxon>Clostridiaceae</taxon>
        <taxon>Clostridium</taxon>
    </lineage>
</organism>
<keyword evidence="10" id="KW-1185">Reference proteome</keyword>
<dbReference type="InterPro" id="IPR022929">
    <property type="entry name" value="Put_MntP"/>
</dbReference>
<keyword evidence="1 8" id="KW-0813">Transport</keyword>
<feature type="transmembrane region" description="Helical" evidence="8">
    <location>
        <begin position="102"/>
        <end position="124"/>
    </location>
</feature>
<evidence type="ECO:0000256" key="5">
    <source>
        <dbReference type="ARBA" id="ARBA00023065"/>
    </source>
</evidence>
<keyword evidence="5 8" id="KW-0406">Ion transport</keyword>
<protein>
    <recommendedName>
        <fullName evidence="8">Putative manganese efflux pump MntP</fullName>
    </recommendedName>
</protein>
<name>A0A1M5UVB9_9CLOT</name>
<dbReference type="GO" id="GO:0005886">
    <property type="term" value="C:plasma membrane"/>
    <property type="evidence" value="ECO:0007669"/>
    <property type="project" value="UniProtKB-SubCell"/>
</dbReference>
<evidence type="ECO:0000256" key="4">
    <source>
        <dbReference type="ARBA" id="ARBA00022989"/>
    </source>
</evidence>
<keyword evidence="7 8" id="KW-0464">Manganese</keyword>
<dbReference type="HAMAP" id="MF_01521">
    <property type="entry name" value="MntP_pump"/>
    <property type="match status" value="1"/>
</dbReference>
<comment type="similarity">
    <text evidence="8">Belongs to the MntP (TC 9.B.29) family.</text>
</comment>
<evidence type="ECO:0000313" key="9">
    <source>
        <dbReference type="EMBL" id="SHH66932.1"/>
    </source>
</evidence>
<dbReference type="Proteomes" id="UP000184447">
    <property type="component" value="Unassembled WGS sequence"/>
</dbReference>
<dbReference type="GO" id="GO:0005384">
    <property type="term" value="F:manganese ion transmembrane transporter activity"/>
    <property type="evidence" value="ECO:0007669"/>
    <property type="project" value="UniProtKB-UniRule"/>
</dbReference>
<dbReference type="AlphaFoldDB" id="A0A1M5UVB9"/>
<keyword evidence="4 8" id="KW-1133">Transmembrane helix</keyword>
<proteinExistence type="inferred from homology"/>
<evidence type="ECO:0000256" key="6">
    <source>
        <dbReference type="ARBA" id="ARBA00023136"/>
    </source>
</evidence>
<dbReference type="STRING" id="1121316.SAMN02745207_01926"/>
<keyword evidence="2 8" id="KW-1003">Cell membrane</keyword>
<feature type="transmembrane region" description="Helical" evidence="8">
    <location>
        <begin position="130"/>
        <end position="152"/>
    </location>
</feature>
<dbReference type="OrthoDB" id="1679700at2"/>
<comment type="subcellular location">
    <subcellularLocation>
        <location evidence="8">Cell membrane</location>
        <topology evidence="8">Multi-pass membrane protein</topology>
    </subcellularLocation>
</comment>
<accession>A0A1M5UVB9</accession>
<feature type="transmembrane region" description="Helical" evidence="8">
    <location>
        <begin position="164"/>
        <end position="182"/>
    </location>
</feature>
<evidence type="ECO:0000256" key="3">
    <source>
        <dbReference type="ARBA" id="ARBA00022692"/>
    </source>
</evidence>
<dbReference type="InterPro" id="IPR003810">
    <property type="entry name" value="Mntp/YtaF"/>
</dbReference>
<feature type="transmembrane region" description="Helical" evidence="8">
    <location>
        <begin position="36"/>
        <end position="57"/>
    </location>
</feature>